<protein>
    <submittedName>
        <fullName evidence="1">Uncharacterized protein</fullName>
    </submittedName>
</protein>
<feature type="non-terminal residue" evidence="1">
    <location>
        <position position="1"/>
    </location>
</feature>
<dbReference type="EMBL" id="WHUW01000011">
    <property type="protein sequence ID" value="KAF8440915.1"/>
    <property type="molecule type" value="Genomic_DNA"/>
</dbReference>
<reference evidence="1" key="2">
    <citation type="journal article" date="2020" name="Nat. Commun.">
        <title>Large-scale genome sequencing of mycorrhizal fungi provides insights into the early evolution of symbiotic traits.</title>
        <authorList>
            <person name="Miyauchi S."/>
            <person name="Kiss E."/>
            <person name="Kuo A."/>
            <person name="Drula E."/>
            <person name="Kohler A."/>
            <person name="Sanchez-Garcia M."/>
            <person name="Morin E."/>
            <person name="Andreopoulos B."/>
            <person name="Barry K.W."/>
            <person name="Bonito G."/>
            <person name="Buee M."/>
            <person name="Carver A."/>
            <person name="Chen C."/>
            <person name="Cichocki N."/>
            <person name="Clum A."/>
            <person name="Culley D."/>
            <person name="Crous P.W."/>
            <person name="Fauchery L."/>
            <person name="Girlanda M."/>
            <person name="Hayes R.D."/>
            <person name="Keri Z."/>
            <person name="LaButti K."/>
            <person name="Lipzen A."/>
            <person name="Lombard V."/>
            <person name="Magnuson J."/>
            <person name="Maillard F."/>
            <person name="Murat C."/>
            <person name="Nolan M."/>
            <person name="Ohm R.A."/>
            <person name="Pangilinan J."/>
            <person name="Pereira M.F."/>
            <person name="Perotto S."/>
            <person name="Peter M."/>
            <person name="Pfister S."/>
            <person name="Riley R."/>
            <person name="Sitrit Y."/>
            <person name="Stielow J.B."/>
            <person name="Szollosi G."/>
            <person name="Zifcakova L."/>
            <person name="Stursova M."/>
            <person name="Spatafora J.W."/>
            <person name="Tedersoo L."/>
            <person name="Vaario L.M."/>
            <person name="Yamada A."/>
            <person name="Yan M."/>
            <person name="Wang P."/>
            <person name="Xu J."/>
            <person name="Bruns T."/>
            <person name="Baldrian P."/>
            <person name="Vilgalys R."/>
            <person name="Dunand C."/>
            <person name="Henrissat B."/>
            <person name="Grigoriev I.V."/>
            <person name="Hibbett D."/>
            <person name="Nagy L.G."/>
            <person name="Martin F.M."/>
        </authorList>
    </citation>
    <scope>NUCLEOTIDE SEQUENCE</scope>
    <source>
        <strain evidence="1">BED1</strain>
    </source>
</reference>
<evidence type="ECO:0000313" key="2">
    <source>
        <dbReference type="Proteomes" id="UP001194468"/>
    </source>
</evidence>
<reference evidence="1" key="1">
    <citation type="submission" date="2019-10" db="EMBL/GenBank/DDBJ databases">
        <authorList>
            <consortium name="DOE Joint Genome Institute"/>
            <person name="Kuo A."/>
            <person name="Miyauchi S."/>
            <person name="Kiss E."/>
            <person name="Drula E."/>
            <person name="Kohler A."/>
            <person name="Sanchez-Garcia M."/>
            <person name="Andreopoulos B."/>
            <person name="Barry K.W."/>
            <person name="Bonito G."/>
            <person name="Buee M."/>
            <person name="Carver A."/>
            <person name="Chen C."/>
            <person name="Cichocki N."/>
            <person name="Clum A."/>
            <person name="Culley D."/>
            <person name="Crous P.W."/>
            <person name="Fauchery L."/>
            <person name="Girlanda M."/>
            <person name="Hayes R."/>
            <person name="Keri Z."/>
            <person name="LaButti K."/>
            <person name="Lipzen A."/>
            <person name="Lombard V."/>
            <person name="Magnuson J."/>
            <person name="Maillard F."/>
            <person name="Morin E."/>
            <person name="Murat C."/>
            <person name="Nolan M."/>
            <person name="Ohm R."/>
            <person name="Pangilinan J."/>
            <person name="Pereira M."/>
            <person name="Perotto S."/>
            <person name="Peter M."/>
            <person name="Riley R."/>
            <person name="Sitrit Y."/>
            <person name="Stielow B."/>
            <person name="Szollosi G."/>
            <person name="Zifcakova L."/>
            <person name="Stursova M."/>
            <person name="Spatafora J.W."/>
            <person name="Tedersoo L."/>
            <person name="Vaario L.-M."/>
            <person name="Yamada A."/>
            <person name="Yan M."/>
            <person name="Wang P."/>
            <person name="Xu J."/>
            <person name="Bruns T."/>
            <person name="Baldrian P."/>
            <person name="Vilgalys R."/>
            <person name="Henrissat B."/>
            <person name="Grigoriev I.V."/>
            <person name="Hibbett D."/>
            <person name="Nagy L.G."/>
            <person name="Martin F.M."/>
        </authorList>
    </citation>
    <scope>NUCLEOTIDE SEQUENCE</scope>
    <source>
        <strain evidence="1">BED1</strain>
    </source>
</reference>
<organism evidence="1 2">
    <name type="scientific">Boletus edulis BED1</name>
    <dbReference type="NCBI Taxonomy" id="1328754"/>
    <lineage>
        <taxon>Eukaryota</taxon>
        <taxon>Fungi</taxon>
        <taxon>Dikarya</taxon>
        <taxon>Basidiomycota</taxon>
        <taxon>Agaricomycotina</taxon>
        <taxon>Agaricomycetes</taxon>
        <taxon>Agaricomycetidae</taxon>
        <taxon>Boletales</taxon>
        <taxon>Boletineae</taxon>
        <taxon>Boletaceae</taxon>
        <taxon>Boletoideae</taxon>
        <taxon>Boletus</taxon>
    </lineage>
</organism>
<sequence>PLAYVHWYCPLQSFDAETKMFCITRASRQHGPHAKIVPVDCIWCPCHFTPQWG</sequence>
<dbReference type="Proteomes" id="UP001194468">
    <property type="component" value="Unassembled WGS sequence"/>
</dbReference>
<evidence type="ECO:0000313" key="1">
    <source>
        <dbReference type="EMBL" id="KAF8440915.1"/>
    </source>
</evidence>
<accession>A0AAD4BVM0</accession>
<dbReference type="AlphaFoldDB" id="A0AAD4BVM0"/>
<name>A0AAD4BVM0_BOLED</name>
<comment type="caution">
    <text evidence="1">The sequence shown here is derived from an EMBL/GenBank/DDBJ whole genome shotgun (WGS) entry which is preliminary data.</text>
</comment>
<feature type="non-terminal residue" evidence="1">
    <location>
        <position position="53"/>
    </location>
</feature>
<gene>
    <name evidence="1" type="ORF">L210DRAFT_3333111</name>
</gene>
<keyword evidence="2" id="KW-1185">Reference proteome</keyword>
<proteinExistence type="predicted"/>